<dbReference type="AlphaFoldDB" id="A0A6A4SWB7"/>
<sequence length="227" mass="25427">MQQFSESTGFPEGSHRKVYVAQCGTPLELCSVRFQLYLYHKLESPAQFGSVKNCPRCEHTLDLAQSVRCSGPRLVIVCVSLLPTGAAFKSYGKKVQGNLIRKRIGEEKRYSKALSTQVYPQTDRQGRVVMSDERLKPESCSWQVARQCDCQCDYQCTFTLVVESCSDCDTRAVKMRSREAHKKSCVTSHAMTSHIRIRVWLCRAGDSSQCTESSSPTPSSVPQAHVC</sequence>
<evidence type="ECO:0000313" key="2">
    <source>
        <dbReference type="Proteomes" id="UP000438429"/>
    </source>
</evidence>
<reference evidence="1 2" key="1">
    <citation type="submission" date="2019-06" db="EMBL/GenBank/DDBJ databases">
        <title>Draft genomes of female and male turbot (Scophthalmus maximus).</title>
        <authorList>
            <person name="Xu H."/>
            <person name="Xu X.-W."/>
            <person name="Shao C."/>
            <person name="Chen S."/>
        </authorList>
    </citation>
    <scope>NUCLEOTIDE SEQUENCE [LARGE SCALE GENOMIC DNA]</scope>
    <source>
        <strain evidence="1">Ysfricsl-2016a</strain>
        <tissue evidence="1">Blood</tissue>
    </source>
</reference>
<evidence type="ECO:0000313" key="1">
    <source>
        <dbReference type="EMBL" id="KAF0039546.1"/>
    </source>
</evidence>
<protein>
    <submittedName>
        <fullName evidence="1">Uncharacterized protein</fullName>
    </submittedName>
</protein>
<accession>A0A6A4SWB7</accession>
<dbReference type="EMBL" id="VEVO01000007">
    <property type="protein sequence ID" value="KAF0039546.1"/>
    <property type="molecule type" value="Genomic_DNA"/>
</dbReference>
<organism evidence="1 2">
    <name type="scientific">Scophthalmus maximus</name>
    <name type="common">Turbot</name>
    <name type="synonym">Psetta maxima</name>
    <dbReference type="NCBI Taxonomy" id="52904"/>
    <lineage>
        <taxon>Eukaryota</taxon>
        <taxon>Metazoa</taxon>
        <taxon>Chordata</taxon>
        <taxon>Craniata</taxon>
        <taxon>Vertebrata</taxon>
        <taxon>Euteleostomi</taxon>
        <taxon>Actinopterygii</taxon>
        <taxon>Neopterygii</taxon>
        <taxon>Teleostei</taxon>
        <taxon>Neoteleostei</taxon>
        <taxon>Acanthomorphata</taxon>
        <taxon>Carangaria</taxon>
        <taxon>Pleuronectiformes</taxon>
        <taxon>Pleuronectoidei</taxon>
        <taxon>Scophthalmidae</taxon>
        <taxon>Scophthalmus</taxon>
    </lineage>
</organism>
<proteinExistence type="predicted"/>
<comment type="caution">
    <text evidence="1">The sequence shown here is derived from an EMBL/GenBank/DDBJ whole genome shotgun (WGS) entry which is preliminary data.</text>
</comment>
<gene>
    <name evidence="1" type="ORF">F2P81_007781</name>
</gene>
<name>A0A6A4SWB7_SCOMX</name>
<dbReference type="Proteomes" id="UP000438429">
    <property type="component" value="Unassembled WGS sequence"/>
</dbReference>